<evidence type="ECO:0000256" key="5">
    <source>
        <dbReference type="ARBA" id="ARBA00022737"/>
    </source>
</evidence>
<keyword evidence="9" id="KW-0520">NAD</keyword>
<feature type="domain" description="4Fe-4S ferredoxin-type" evidence="13">
    <location>
        <begin position="90"/>
        <end position="119"/>
    </location>
</feature>
<evidence type="ECO:0000256" key="2">
    <source>
        <dbReference type="ARBA" id="ARBA00022485"/>
    </source>
</evidence>
<evidence type="ECO:0000256" key="3">
    <source>
        <dbReference type="ARBA" id="ARBA00022719"/>
    </source>
</evidence>
<evidence type="ECO:0000256" key="11">
    <source>
        <dbReference type="ARBA" id="ARBA00023136"/>
    </source>
</evidence>
<dbReference type="SUPFAM" id="SSF54862">
    <property type="entry name" value="4Fe-4S ferredoxins"/>
    <property type="match status" value="1"/>
</dbReference>
<keyword evidence="11" id="KW-0472">Membrane</keyword>
<evidence type="ECO:0000256" key="10">
    <source>
        <dbReference type="ARBA" id="ARBA00023075"/>
    </source>
</evidence>
<keyword evidence="3" id="KW-0874">Quinone</keyword>
<dbReference type="PANTHER" id="PTHR10849:SF24">
    <property type="entry name" value="NADH-QUINONE OXIDOREDUCTASE SUBUNIT I 2"/>
    <property type="match status" value="1"/>
</dbReference>
<keyword evidence="8" id="KW-0411">Iron-sulfur</keyword>
<evidence type="ECO:0000259" key="13">
    <source>
        <dbReference type="PROSITE" id="PS51379"/>
    </source>
</evidence>
<keyword evidence="4" id="KW-0479">Metal-binding</keyword>
<dbReference type="Proteomes" id="UP000306628">
    <property type="component" value="Unassembled WGS sequence"/>
</dbReference>
<keyword evidence="6" id="KW-1278">Translocase</keyword>
<dbReference type="PROSITE" id="PS00198">
    <property type="entry name" value="4FE4S_FER_1"/>
    <property type="match status" value="1"/>
</dbReference>
<dbReference type="OrthoDB" id="9808559at2"/>
<keyword evidence="10" id="KW-0830">Ubiquinone</keyword>
<dbReference type="PANTHER" id="PTHR10849">
    <property type="entry name" value="NADH DEHYDROGENASE UBIQUINONE IRON-SULFUR PROTEIN 8, MITOCHONDRIAL"/>
    <property type="match status" value="1"/>
</dbReference>
<gene>
    <name evidence="14" type="ORF">ETD85_32810</name>
</gene>
<feature type="region of interest" description="Disordered" evidence="12">
    <location>
        <begin position="140"/>
        <end position="163"/>
    </location>
</feature>
<dbReference type="InterPro" id="IPR010226">
    <property type="entry name" value="NADH_quinone_OxRdtase_chainI"/>
</dbReference>
<sequence>MARIPGVGLAKGLSITLRHMLRKSVTQQYPEVKPALPPRSRGVIALVEENCTSCMLCARECPDWCIYIDSHKETIPAPEGGRPRQRNVLDRFAIDFALCMYCGICIEVCPFDALFWSPEFEYAEGDIRNLLHEKDKLAGWTETVPPPPAHDPGAEPPKELTAA</sequence>
<dbReference type="Pfam" id="PF12800">
    <property type="entry name" value="Fer4_4"/>
    <property type="match status" value="1"/>
</dbReference>
<protein>
    <submittedName>
        <fullName evidence="14">NADH-quinone oxidoreductase subunit I</fullName>
    </submittedName>
</protein>
<dbReference type="PROSITE" id="PS51379">
    <property type="entry name" value="4FE4S_FER_2"/>
    <property type="match status" value="2"/>
</dbReference>
<dbReference type="GO" id="GO:0051539">
    <property type="term" value="F:4 iron, 4 sulfur cluster binding"/>
    <property type="evidence" value="ECO:0007669"/>
    <property type="project" value="UniProtKB-KW"/>
</dbReference>
<evidence type="ECO:0000256" key="12">
    <source>
        <dbReference type="SAM" id="MobiDB-lite"/>
    </source>
</evidence>
<organism evidence="14 15">
    <name type="scientific">Nonomuraea zeae</name>
    <dbReference type="NCBI Taxonomy" id="1642303"/>
    <lineage>
        <taxon>Bacteria</taxon>
        <taxon>Bacillati</taxon>
        <taxon>Actinomycetota</taxon>
        <taxon>Actinomycetes</taxon>
        <taxon>Streptosporangiales</taxon>
        <taxon>Streptosporangiaceae</taxon>
        <taxon>Nonomuraea</taxon>
    </lineage>
</organism>
<dbReference type="GO" id="GO:0048038">
    <property type="term" value="F:quinone binding"/>
    <property type="evidence" value="ECO:0007669"/>
    <property type="project" value="UniProtKB-KW"/>
</dbReference>
<proteinExistence type="inferred from homology"/>
<feature type="non-terminal residue" evidence="14">
    <location>
        <position position="163"/>
    </location>
</feature>
<keyword evidence="1" id="KW-1003">Cell membrane</keyword>
<keyword evidence="5" id="KW-0677">Repeat</keyword>
<comment type="caution">
    <text evidence="14">The sequence shown here is derived from an EMBL/GenBank/DDBJ whole genome shotgun (WGS) entry which is preliminary data.</text>
</comment>
<accession>A0A5S4G8D6</accession>
<evidence type="ECO:0000256" key="4">
    <source>
        <dbReference type="ARBA" id="ARBA00022723"/>
    </source>
</evidence>
<keyword evidence="2" id="KW-0004">4Fe-4S</keyword>
<feature type="compositionally biased region" description="Basic and acidic residues" evidence="12">
    <location>
        <begin position="152"/>
        <end position="163"/>
    </location>
</feature>
<name>A0A5S4G8D6_9ACTN</name>
<evidence type="ECO:0000313" key="15">
    <source>
        <dbReference type="Proteomes" id="UP000306628"/>
    </source>
</evidence>
<feature type="domain" description="4Fe-4S ferredoxin-type" evidence="13">
    <location>
        <begin position="42"/>
        <end position="71"/>
    </location>
</feature>
<dbReference type="Pfam" id="PF00037">
    <property type="entry name" value="Fer4"/>
    <property type="match status" value="1"/>
</dbReference>
<dbReference type="Gene3D" id="3.30.70.3270">
    <property type="match status" value="1"/>
</dbReference>
<evidence type="ECO:0000256" key="6">
    <source>
        <dbReference type="ARBA" id="ARBA00022967"/>
    </source>
</evidence>
<dbReference type="InterPro" id="IPR017900">
    <property type="entry name" value="4Fe4S_Fe_S_CS"/>
</dbReference>
<dbReference type="EMBL" id="VCKX01000123">
    <property type="protein sequence ID" value="TMR29278.1"/>
    <property type="molecule type" value="Genomic_DNA"/>
</dbReference>
<dbReference type="InterPro" id="IPR017896">
    <property type="entry name" value="4Fe4S_Fe-S-bd"/>
</dbReference>
<keyword evidence="7" id="KW-0408">Iron</keyword>
<dbReference type="GO" id="GO:0046872">
    <property type="term" value="F:metal ion binding"/>
    <property type="evidence" value="ECO:0007669"/>
    <property type="project" value="UniProtKB-KW"/>
</dbReference>
<reference evidence="14 15" key="1">
    <citation type="submission" date="2019-05" db="EMBL/GenBank/DDBJ databases">
        <title>Draft genome sequence of Nonomuraea zeae DSM 100528.</title>
        <authorList>
            <person name="Saricaoglu S."/>
            <person name="Isik K."/>
        </authorList>
    </citation>
    <scope>NUCLEOTIDE SEQUENCE [LARGE SCALE GENOMIC DNA]</scope>
    <source>
        <strain evidence="14 15">DSM 100528</strain>
    </source>
</reference>
<dbReference type="GO" id="GO:0016651">
    <property type="term" value="F:oxidoreductase activity, acting on NAD(P)H"/>
    <property type="evidence" value="ECO:0007669"/>
    <property type="project" value="InterPro"/>
</dbReference>
<dbReference type="GO" id="GO:0016020">
    <property type="term" value="C:membrane"/>
    <property type="evidence" value="ECO:0007669"/>
    <property type="project" value="InterPro"/>
</dbReference>
<keyword evidence="15" id="KW-1185">Reference proteome</keyword>
<evidence type="ECO:0000256" key="1">
    <source>
        <dbReference type="ARBA" id="ARBA00022475"/>
    </source>
</evidence>
<evidence type="ECO:0000256" key="9">
    <source>
        <dbReference type="ARBA" id="ARBA00023027"/>
    </source>
</evidence>
<dbReference type="HAMAP" id="MF_01351">
    <property type="entry name" value="NDH1_NuoI"/>
    <property type="match status" value="1"/>
</dbReference>
<dbReference type="AlphaFoldDB" id="A0A5S4G8D6"/>
<evidence type="ECO:0000256" key="8">
    <source>
        <dbReference type="ARBA" id="ARBA00023014"/>
    </source>
</evidence>
<evidence type="ECO:0000313" key="14">
    <source>
        <dbReference type="EMBL" id="TMR29278.1"/>
    </source>
</evidence>
<evidence type="ECO:0000256" key="7">
    <source>
        <dbReference type="ARBA" id="ARBA00023004"/>
    </source>
</evidence>